<protein>
    <submittedName>
        <fullName evidence="1">Uncharacterized protein</fullName>
    </submittedName>
</protein>
<organism evidence="1 2">
    <name type="scientific">Pristionchus mayeri</name>
    <dbReference type="NCBI Taxonomy" id="1317129"/>
    <lineage>
        <taxon>Eukaryota</taxon>
        <taxon>Metazoa</taxon>
        <taxon>Ecdysozoa</taxon>
        <taxon>Nematoda</taxon>
        <taxon>Chromadorea</taxon>
        <taxon>Rhabditida</taxon>
        <taxon>Rhabditina</taxon>
        <taxon>Diplogasteromorpha</taxon>
        <taxon>Diplogasteroidea</taxon>
        <taxon>Neodiplogasteridae</taxon>
        <taxon>Pristionchus</taxon>
    </lineage>
</organism>
<name>A0AAN5CKH1_9BILA</name>
<evidence type="ECO:0000313" key="2">
    <source>
        <dbReference type="Proteomes" id="UP001328107"/>
    </source>
</evidence>
<accession>A0AAN5CKH1</accession>
<feature type="non-terminal residue" evidence="1">
    <location>
        <position position="1"/>
    </location>
</feature>
<evidence type="ECO:0000313" key="1">
    <source>
        <dbReference type="EMBL" id="GMR46098.1"/>
    </source>
</evidence>
<reference evidence="2" key="1">
    <citation type="submission" date="2022-10" db="EMBL/GenBank/DDBJ databases">
        <title>Genome assembly of Pristionchus species.</title>
        <authorList>
            <person name="Yoshida K."/>
            <person name="Sommer R.J."/>
        </authorList>
    </citation>
    <scope>NUCLEOTIDE SEQUENCE [LARGE SCALE GENOMIC DNA]</scope>
    <source>
        <strain evidence="2">RS5460</strain>
    </source>
</reference>
<keyword evidence="2" id="KW-1185">Reference proteome</keyword>
<proteinExistence type="predicted"/>
<dbReference type="Proteomes" id="UP001328107">
    <property type="component" value="Unassembled WGS sequence"/>
</dbReference>
<dbReference type="AlphaFoldDB" id="A0AAN5CKH1"/>
<gene>
    <name evidence="1" type="ORF">PMAYCL1PPCAC_16293</name>
</gene>
<comment type="caution">
    <text evidence="1">The sequence shown here is derived from an EMBL/GenBank/DDBJ whole genome shotgun (WGS) entry which is preliminary data.</text>
</comment>
<sequence>VINSRISVRDIVPQGTLAKSVSLGPDGSPRLQLADGSIYGYSPDLMSWIPLPANPISRVVKEEFGEEAFDEELKKIRKAIHPTK</sequence>
<dbReference type="EMBL" id="BTRK01000004">
    <property type="protein sequence ID" value="GMR46098.1"/>
    <property type="molecule type" value="Genomic_DNA"/>
</dbReference>